<evidence type="ECO:0000313" key="4">
    <source>
        <dbReference type="Proteomes" id="UP000481037"/>
    </source>
</evidence>
<evidence type="ECO:0000259" key="2">
    <source>
        <dbReference type="PROSITE" id="PS50022"/>
    </source>
</evidence>
<protein>
    <submittedName>
        <fullName evidence="3">DUF4124 domain-containing protein</fullName>
    </submittedName>
</protein>
<dbReference type="Gene3D" id="2.60.120.260">
    <property type="entry name" value="Galactose-binding domain-like"/>
    <property type="match status" value="1"/>
</dbReference>
<comment type="caution">
    <text evidence="3">The sequence shown here is derived from an EMBL/GenBank/DDBJ whole genome shotgun (WGS) entry which is preliminary data.</text>
</comment>
<dbReference type="SUPFAM" id="SSF49785">
    <property type="entry name" value="Galactose-binding domain-like"/>
    <property type="match status" value="1"/>
</dbReference>
<dbReference type="InterPro" id="IPR000421">
    <property type="entry name" value="FA58C"/>
</dbReference>
<feature type="chain" id="PRO_5026762795" evidence="1">
    <location>
        <begin position="24"/>
        <end position="512"/>
    </location>
</feature>
<evidence type="ECO:0000256" key="1">
    <source>
        <dbReference type="SAM" id="SignalP"/>
    </source>
</evidence>
<sequence>MRELFMFKPLHFHATLLSSTLLAACGGGNGTEPAATPTDQLAAAVVTGQENTAMEATTPPVTTLAAATAATPNLALYKQVTVSSSESSATGGAYAVDGQDGTRWSSQFSDAQWLTVDLGAATTVNHVTLQWETAYAKSFTVQTSTDNVNWKTVYSNANGGGGTEEARFTATSARWVRMNGVKRATAWGYSLYEFKVFNDSGSTPSNPLPTDAIFAPGSFWYKEIPKSVTLHANSAGFTADFRRQISAYYGNVTINTTAYASPVFQPAAGISNVKVTQWDCQHKGYLDSSLAQQWSAVPIPSNATPSDGTDGEMTIYQPSSNTLWEFWQTRKVNGQWQACWGGRMTNVSASSGIWPQGYGTTATGLPFIGGQITAEELRRGEIRHVIGIALVDLERAGVVSWPANRSDGYNPGNAANRIPEGSRFRLDPNLNVDSLNLHPVARTIARAAQKYGFVVWDKAGAISLRVQNPKSYTALGQPDPYAALFNGTPNYAILNGFPWDKLQFLPKDYGKP</sequence>
<organism evidence="3 4">
    <name type="scientific">Duganella alba</name>
    <dbReference type="NCBI Taxonomy" id="2666081"/>
    <lineage>
        <taxon>Bacteria</taxon>
        <taxon>Pseudomonadati</taxon>
        <taxon>Pseudomonadota</taxon>
        <taxon>Betaproteobacteria</taxon>
        <taxon>Burkholderiales</taxon>
        <taxon>Oxalobacteraceae</taxon>
        <taxon>Telluria group</taxon>
        <taxon>Duganella</taxon>
    </lineage>
</organism>
<dbReference type="InterPro" id="IPR008979">
    <property type="entry name" value="Galactose-bd-like_sf"/>
</dbReference>
<dbReference type="PROSITE" id="PS51257">
    <property type="entry name" value="PROKAR_LIPOPROTEIN"/>
    <property type="match status" value="1"/>
</dbReference>
<keyword evidence="1" id="KW-0732">Signal</keyword>
<dbReference type="Proteomes" id="UP000481037">
    <property type="component" value="Unassembled WGS sequence"/>
</dbReference>
<dbReference type="AlphaFoldDB" id="A0A6L5QLQ3"/>
<feature type="domain" description="F5/8 type C" evidence="2">
    <location>
        <begin position="57"/>
        <end position="199"/>
    </location>
</feature>
<reference evidence="3 4" key="1">
    <citation type="submission" date="2019-11" db="EMBL/GenBank/DDBJ databases">
        <title>Novel species isolated from a subtropical stream in China.</title>
        <authorList>
            <person name="Lu H."/>
        </authorList>
    </citation>
    <scope>NUCLEOTIDE SEQUENCE [LARGE SCALE GENOMIC DNA]</scope>
    <source>
        <strain evidence="3 4">FT25W</strain>
    </source>
</reference>
<feature type="signal peptide" evidence="1">
    <location>
        <begin position="1"/>
        <end position="23"/>
    </location>
</feature>
<evidence type="ECO:0000313" key="3">
    <source>
        <dbReference type="EMBL" id="MRX10585.1"/>
    </source>
</evidence>
<dbReference type="PROSITE" id="PS50022">
    <property type="entry name" value="FA58C_3"/>
    <property type="match status" value="1"/>
</dbReference>
<dbReference type="EMBL" id="WKJM01000022">
    <property type="protein sequence ID" value="MRX10585.1"/>
    <property type="molecule type" value="Genomic_DNA"/>
</dbReference>
<proteinExistence type="predicted"/>
<gene>
    <name evidence="3" type="ORF">GJ697_22390</name>
</gene>
<dbReference type="Pfam" id="PF00754">
    <property type="entry name" value="F5_F8_type_C"/>
    <property type="match status" value="1"/>
</dbReference>
<name>A0A6L5QLQ3_9BURK</name>
<keyword evidence="4" id="KW-1185">Reference proteome</keyword>
<accession>A0A6L5QLQ3</accession>